<protein>
    <submittedName>
        <fullName evidence="3">Virulence factor family protein</fullName>
    </submittedName>
</protein>
<dbReference type="InterPro" id="IPR010333">
    <property type="entry name" value="VirJ"/>
</dbReference>
<dbReference type="AlphaFoldDB" id="A0A212J1U2"/>
<reference evidence="3" key="1">
    <citation type="submission" date="2016-04" db="EMBL/GenBank/DDBJ databases">
        <authorList>
            <person name="Evans L.H."/>
            <person name="Alamgir A."/>
            <person name="Owens N."/>
            <person name="Weber N.D."/>
            <person name="Virtaneva K."/>
            <person name="Barbian K."/>
            <person name="Babar A."/>
            <person name="Rosenke K."/>
        </authorList>
    </citation>
    <scope>NUCLEOTIDE SEQUENCE</scope>
    <source>
        <strain evidence="3">86</strain>
    </source>
</reference>
<name>A0A212J1U2_9PROT</name>
<dbReference type="SUPFAM" id="SSF53474">
    <property type="entry name" value="alpha/beta-Hydrolases"/>
    <property type="match status" value="2"/>
</dbReference>
<dbReference type="InterPro" id="IPR011225">
    <property type="entry name" value="IV_sec_VirJ"/>
</dbReference>
<accession>A0A212J1U2</accession>
<dbReference type="InterPro" id="IPR029058">
    <property type="entry name" value="AB_hydrolase_fold"/>
</dbReference>
<feature type="signal peptide" evidence="1">
    <location>
        <begin position="1"/>
        <end position="21"/>
    </location>
</feature>
<dbReference type="Pfam" id="PF06057">
    <property type="entry name" value="VirJ"/>
    <property type="match status" value="1"/>
</dbReference>
<dbReference type="PIRSF" id="PIRSF029063">
    <property type="entry name" value="IV_sec_VirJ"/>
    <property type="match status" value="1"/>
</dbReference>
<evidence type="ECO:0000313" key="3">
    <source>
        <dbReference type="EMBL" id="SBV93390.1"/>
    </source>
</evidence>
<dbReference type="Gene3D" id="3.40.50.1820">
    <property type="entry name" value="alpha/beta hydrolase"/>
    <property type="match status" value="2"/>
</dbReference>
<evidence type="ECO:0000259" key="2">
    <source>
        <dbReference type="Pfam" id="PF06057"/>
    </source>
</evidence>
<dbReference type="EMBL" id="FLUO01000001">
    <property type="protein sequence ID" value="SBV93390.1"/>
    <property type="molecule type" value="Genomic_DNA"/>
</dbReference>
<proteinExistence type="predicted"/>
<gene>
    <name evidence="3" type="ORF">KL86APRO_10377</name>
</gene>
<feature type="chain" id="PRO_5012578018" evidence="1">
    <location>
        <begin position="22"/>
        <end position="438"/>
    </location>
</feature>
<organism evidence="3">
    <name type="scientific">uncultured Alphaproteobacteria bacterium</name>
    <dbReference type="NCBI Taxonomy" id="91750"/>
    <lineage>
        <taxon>Bacteria</taxon>
        <taxon>Pseudomonadati</taxon>
        <taxon>Pseudomonadota</taxon>
        <taxon>Alphaproteobacteria</taxon>
        <taxon>environmental samples</taxon>
    </lineage>
</organism>
<sequence>MNLLGFCGLWAALLAATPALADDFDMNLVGRPEIVRPAAAPTGAVVLFSGTSGWGAAEAALADALAARGALVIGIETPATLGRIAGAADDCVWVIGEIEAVSHAAQRELGAADYHFPALAGIGAGAAFALAVAAQTEDATIARVVAVDPAAAPTTGKPFCMPASAASGSAPFPVSIVLTPSAHRGERLRAASLAKGRPEVTVRETAAAPSDALFAALAPPPVATRDALADLPLEELPTATPGDAFAILYSGDGGWRDLDKEVAAILRKDGLPVVGVDSLRYFWTRKSPETVAADLDRIVRAYRAKWGAKRVALIGYSFGADILPIAVNRLSADVRAAVAQVSLLAFSETADLEVTVGSWLDRKGREAMPSLAEARRLDPRRVQCFYGADDEDAACAKLAGSGVEVVRTAGGHHFDGDYAALARRIREGLRARAALPPG</sequence>
<keyword evidence="1" id="KW-0732">Signal</keyword>
<feature type="domain" description="Bacterial virulence" evidence="2">
    <location>
        <begin position="243"/>
        <end position="432"/>
    </location>
</feature>
<evidence type="ECO:0000256" key="1">
    <source>
        <dbReference type="SAM" id="SignalP"/>
    </source>
</evidence>